<evidence type="ECO:0000313" key="2">
    <source>
        <dbReference type="Proteomes" id="UP000305067"/>
    </source>
</evidence>
<sequence length="451" mass="50119">MRFRTTPTSSVAASLYAGVWPVFPSLRNHSQRYVLRSQYSHGAAKDCRACAVRLRTKVLAYLSTNYIIDGAAEHVPQSITQWGKRRHAFGEMIHAAELVKSYGNEHSTCPRDATWIEYEHDVDVNAHLRSRREEFSTQNSYGQYPSAGDVPLVADSPESNSQTMVLAVVYPAILHSVDPNLCLAWSKGMKTSVITIDINSITHVVGRVVDRGRTAYIKRAGAVEECRILEEEEAPWTIFDNWMEMPDSDDYSDDTGDSMSKKLKVHLLPLDSAGQRAAMIEVTGMFALAKELAERDASISDPSNDRRLTEKLLAALQHAYGKVPLGTRHQSFIGVTPLIQGPCPSLNCIELDASYKATVCALVTSLKESVEIVTDFRSKCILQFSGSADFCSRRDVKCMALLSESINATYPTRPEDARDKDVDVFRPLYPVSLLGAWESTAAHCFGLRARF</sequence>
<dbReference type="STRING" id="1884261.A0A5C3Q5T1"/>
<reference evidence="1 2" key="1">
    <citation type="journal article" date="2019" name="Nat. Ecol. Evol.">
        <title>Megaphylogeny resolves global patterns of mushroom evolution.</title>
        <authorList>
            <person name="Varga T."/>
            <person name="Krizsan K."/>
            <person name="Foldi C."/>
            <person name="Dima B."/>
            <person name="Sanchez-Garcia M."/>
            <person name="Sanchez-Ramirez S."/>
            <person name="Szollosi G.J."/>
            <person name="Szarkandi J.G."/>
            <person name="Papp V."/>
            <person name="Albert L."/>
            <person name="Andreopoulos W."/>
            <person name="Angelini C."/>
            <person name="Antonin V."/>
            <person name="Barry K.W."/>
            <person name="Bougher N.L."/>
            <person name="Buchanan P."/>
            <person name="Buyck B."/>
            <person name="Bense V."/>
            <person name="Catcheside P."/>
            <person name="Chovatia M."/>
            <person name="Cooper J."/>
            <person name="Damon W."/>
            <person name="Desjardin D."/>
            <person name="Finy P."/>
            <person name="Geml J."/>
            <person name="Haridas S."/>
            <person name="Hughes K."/>
            <person name="Justo A."/>
            <person name="Karasinski D."/>
            <person name="Kautmanova I."/>
            <person name="Kiss B."/>
            <person name="Kocsube S."/>
            <person name="Kotiranta H."/>
            <person name="LaButti K.M."/>
            <person name="Lechner B.E."/>
            <person name="Liimatainen K."/>
            <person name="Lipzen A."/>
            <person name="Lukacs Z."/>
            <person name="Mihaltcheva S."/>
            <person name="Morgado L.N."/>
            <person name="Niskanen T."/>
            <person name="Noordeloos M.E."/>
            <person name="Ohm R.A."/>
            <person name="Ortiz-Santana B."/>
            <person name="Ovrebo C."/>
            <person name="Racz N."/>
            <person name="Riley R."/>
            <person name="Savchenko A."/>
            <person name="Shiryaev A."/>
            <person name="Soop K."/>
            <person name="Spirin V."/>
            <person name="Szebenyi C."/>
            <person name="Tomsovsky M."/>
            <person name="Tulloss R.E."/>
            <person name="Uehling J."/>
            <person name="Grigoriev I.V."/>
            <person name="Vagvolgyi C."/>
            <person name="Papp T."/>
            <person name="Martin F.M."/>
            <person name="Miettinen O."/>
            <person name="Hibbett D.S."/>
            <person name="Nagy L.G."/>
        </authorList>
    </citation>
    <scope>NUCLEOTIDE SEQUENCE [LARGE SCALE GENOMIC DNA]</scope>
    <source>
        <strain evidence="1 2">CBS 309.79</strain>
    </source>
</reference>
<dbReference type="AlphaFoldDB" id="A0A5C3Q5T1"/>
<organism evidence="1 2">
    <name type="scientific">Pterulicium gracile</name>
    <dbReference type="NCBI Taxonomy" id="1884261"/>
    <lineage>
        <taxon>Eukaryota</taxon>
        <taxon>Fungi</taxon>
        <taxon>Dikarya</taxon>
        <taxon>Basidiomycota</taxon>
        <taxon>Agaricomycotina</taxon>
        <taxon>Agaricomycetes</taxon>
        <taxon>Agaricomycetidae</taxon>
        <taxon>Agaricales</taxon>
        <taxon>Pleurotineae</taxon>
        <taxon>Pterulaceae</taxon>
        <taxon>Pterulicium</taxon>
    </lineage>
</organism>
<proteinExistence type="predicted"/>
<protein>
    <submittedName>
        <fullName evidence="1">Uncharacterized protein</fullName>
    </submittedName>
</protein>
<keyword evidence="2" id="KW-1185">Reference proteome</keyword>
<evidence type="ECO:0000313" key="1">
    <source>
        <dbReference type="EMBL" id="TFK97171.1"/>
    </source>
</evidence>
<accession>A0A5C3Q5T1</accession>
<gene>
    <name evidence="1" type="ORF">BDV98DRAFT_607806</name>
</gene>
<dbReference type="OrthoDB" id="3242924at2759"/>
<dbReference type="Proteomes" id="UP000305067">
    <property type="component" value="Unassembled WGS sequence"/>
</dbReference>
<dbReference type="EMBL" id="ML178850">
    <property type="protein sequence ID" value="TFK97171.1"/>
    <property type="molecule type" value="Genomic_DNA"/>
</dbReference>
<name>A0A5C3Q5T1_9AGAR</name>